<sequence>MANSSLPSGWISRQLRLGVHAAPARTSAQPRSVRGSDIARLSRLGNNRRMTANTPAQSLSGVRVLDLSRVLAGPWCTQTLADLGADVIKVERPGAGDDTRGWGPPFLKDRDGHDTAEAAYYLGTNRNKRSITIDIAKPAGQALIRDMVAQCDVFIENFKVGDMARYGLDAATLCALNPRLVYCSVTGFGQTGPYRERAGYDYAIQGIGGLMSVTGERDDLPGGGPQKVGVAVADLFTGMYATVAILAALRHRDLTGEGQAIDMALLDTQVAMLANLGANYLTTGVAPKRLGNAHQNIVPYQVFEVADGHIILAVGNDGQYAKFCEVAGRRDLAEDERFVRNADRVRHRHVLVPLLAEVLKQRQKADWLSALETAKVPCGAINDLGEVFADPHVKEREMTIEVQHPLSDALPLVASPMKLSSTPVQYRRAPPLLGEHTEELLAEFGLSPDQQAALRAQGALG</sequence>
<accession>A0A3N7HPC2</accession>
<evidence type="ECO:0000313" key="2">
    <source>
        <dbReference type="EMBL" id="RQP22581.1"/>
    </source>
</evidence>
<dbReference type="PANTHER" id="PTHR48207">
    <property type="entry name" value="SUCCINATE--HYDROXYMETHYLGLUTARATE COA-TRANSFERASE"/>
    <property type="match status" value="1"/>
</dbReference>
<dbReference type="InterPro" id="IPR023606">
    <property type="entry name" value="CoA-Trfase_III_dom_1_sf"/>
</dbReference>
<reference evidence="2 3" key="1">
    <citation type="submission" date="2018-08" db="EMBL/GenBank/DDBJ databases">
        <authorList>
            <person name="Khan S.A."/>
            <person name="Jeon C.O."/>
            <person name="Chun B.H."/>
            <person name="Jeong S.E."/>
        </authorList>
    </citation>
    <scope>NUCLEOTIDE SEQUENCE [LARGE SCALE GENOMIC DNA]</scope>
    <source>
        <strain evidence="2 3">S-16</strain>
    </source>
</reference>
<dbReference type="AlphaFoldDB" id="A0A3N7HPC2"/>
<keyword evidence="1 2" id="KW-0808">Transferase</keyword>
<dbReference type="InterPro" id="IPR044855">
    <property type="entry name" value="CoA-Trfase_III_dom3_sf"/>
</dbReference>
<protein>
    <submittedName>
        <fullName evidence="2">CoA transferase</fullName>
    </submittedName>
</protein>
<keyword evidence="3" id="KW-1185">Reference proteome</keyword>
<dbReference type="SUPFAM" id="SSF89796">
    <property type="entry name" value="CoA-transferase family III (CaiB/BaiF)"/>
    <property type="match status" value="1"/>
</dbReference>
<evidence type="ECO:0000256" key="1">
    <source>
        <dbReference type="ARBA" id="ARBA00022679"/>
    </source>
</evidence>
<dbReference type="PANTHER" id="PTHR48207:SF3">
    <property type="entry name" value="SUCCINATE--HYDROXYMETHYLGLUTARATE COA-TRANSFERASE"/>
    <property type="match status" value="1"/>
</dbReference>
<dbReference type="Gene3D" id="3.40.50.10540">
    <property type="entry name" value="Crotonobetainyl-coa:carnitine coa-transferase, domain 1"/>
    <property type="match status" value="1"/>
</dbReference>
<comment type="caution">
    <text evidence="2">The sequence shown here is derived from an EMBL/GenBank/DDBJ whole genome shotgun (WGS) entry which is preliminary data.</text>
</comment>
<reference evidence="2 3" key="2">
    <citation type="submission" date="2018-12" db="EMBL/GenBank/DDBJ databases">
        <title>Rhizobacter gummiphilus sp. nov., a rubber-degrading bacterium isolated from the soil of a botanical garden in Japan.</title>
        <authorList>
            <person name="Shunsuke S.S."/>
        </authorList>
    </citation>
    <scope>NUCLEOTIDE SEQUENCE [LARGE SCALE GENOMIC DNA]</scope>
    <source>
        <strain evidence="2 3">S-16</strain>
    </source>
</reference>
<dbReference type="GO" id="GO:0008410">
    <property type="term" value="F:CoA-transferase activity"/>
    <property type="evidence" value="ECO:0007669"/>
    <property type="project" value="TreeGrafter"/>
</dbReference>
<dbReference type="InterPro" id="IPR050483">
    <property type="entry name" value="CoA-transferase_III_domain"/>
</dbReference>
<dbReference type="Gene3D" id="3.30.1540.10">
    <property type="entry name" value="formyl-coa transferase, domain 3"/>
    <property type="match status" value="1"/>
</dbReference>
<dbReference type="InterPro" id="IPR003673">
    <property type="entry name" value="CoA-Trfase_fam_III"/>
</dbReference>
<name>A0A3N7HPC2_9BURK</name>
<gene>
    <name evidence="2" type="ORF">DZC73_23500</name>
</gene>
<proteinExistence type="predicted"/>
<dbReference type="EMBL" id="QUSW01000007">
    <property type="protein sequence ID" value="RQP22581.1"/>
    <property type="molecule type" value="Genomic_DNA"/>
</dbReference>
<dbReference type="Proteomes" id="UP000267464">
    <property type="component" value="Unassembled WGS sequence"/>
</dbReference>
<organism evidence="2 3">
    <name type="scientific">Piscinibacter terrae</name>
    <dbReference type="NCBI Taxonomy" id="2496871"/>
    <lineage>
        <taxon>Bacteria</taxon>
        <taxon>Pseudomonadati</taxon>
        <taxon>Pseudomonadota</taxon>
        <taxon>Betaproteobacteria</taxon>
        <taxon>Burkholderiales</taxon>
        <taxon>Sphaerotilaceae</taxon>
        <taxon>Piscinibacter</taxon>
    </lineage>
</organism>
<dbReference type="Pfam" id="PF02515">
    <property type="entry name" value="CoA_transf_3"/>
    <property type="match status" value="1"/>
</dbReference>
<dbReference type="OrthoDB" id="5294844at2"/>
<evidence type="ECO:0000313" key="3">
    <source>
        <dbReference type="Proteomes" id="UP000267464"/>
    </source>
</evidence>